<feature type="region of interest" description="Disordered" evidence="1">
    <location>
        <begin position="216"/>
        <end position="339"/>
    </location>
</feature>
<dbReference type="HOGENOM" id="CLU_606998_0_0_1"/>
<dbReference type="OrthoDB" id="10424115at2759"/>
<feature type="compositionally biased region" description="Basic and acidic residues" evidence="1">
    <location>
        <begin position="299"/>
        <end position="309"/>
    </location>
</feature>
<feature type="compositionally biased region" description="Polar residues" evidence="1">
    <location>
        <begin position="77"/>
        <end position="88"/>
    </location>
</feature>
<keyword evidence="3" id="KW-1185">Reference proteome</keyword>
<feature type="compositionally biased region" description="Basic and acidic residues" evidence="1">
    <location>
        <begin position="222"/>
        <end position="232"/>
    </location>
</feature>
<evidence type="ECO:0000313" key="2">
    <source>
        <dbReference type="EMBL" id="KIJ93967.1"/>
    </source>
</evidence>
<feature type="region of interest" description="Disordered" evidence="1">
    <location>
        <begin position="77"/>
        <end position="126"/>
    </location>
</feature>
<reference evidence="2 3" key="1">
    <citation type="submission" date="2014-04" db="EMBL/GenBank/DDBJ databases">
        <authorList>
            <consortium name="DOE Joint Genome Institute"/>
            <person name="Kuo A."/>
            <person name="Kohler A."/>
            <person name="Nagy L.G."/>
            <person name="Floudas D."/>
            <person name="Copeland A."/>
            <person name="Barry K.W."/>
            <person name="Cichocki N."/>
            <person name="Veneault-Fourrey C."/>
            <person name="LaButti K."/>
            <person name="Lindquist E.A."/>
            <person name="Lipzen A."/>
            <person name="Lundell T."/>
            <person name="Morin E."/>
            <person name="Murat C."/>
            <person name="Sun H."/>
            <person name="Tunlid A."/>
            <person name="Henrissat B."/>
            <person name="Grigoriev I.V."/>
            <person name="Hibbett D.S."/>
            <person name="Martin F."/>
            <person name="Nordberg H.P."/>
            <person name="Cantor M.N."/>
            <person name="Hua S.X."/>
        </authorList>
    </citation>
    <scope>NUCLEOTIDE SEQUENCE [LARGE SCALE GENOMIC DNA]</scope>
    <source>
        <strain evidence="2 3">LaAM-08-1</strain>
    </source>
</reference>
<dbReference type="AlphaFoldDB" id="A0A0C9XCM5"/>
<feature type="compositionally biased region" description="Polar residues" evidence="1">
    <location>
        <begin position="316"/>
        <end position="334"/>
    </location>
</feature>
<sequence>MTPFSKSQPDRDSEDLERILCASEEVTPLPGSSKCDFQSFPCGGLDIGRDVDQLLNYDFGRWPLSDSADLSSIAPSQYSRRNMSNPQSHLAPRSKTSARRHKDSQVQSSVLPTITGLPAGVDADTPDPKGVKELAAFLRDACATKSSTAIHACSLKLYSLPRAPDAREVEKIIKQLQPKYGLNVTTATVCAMLHKGCPDALHTAFSFNQRTTTDSMNFERSNAFERDRKNDNRSSPASRRFQSQSRESPLQATHLQESPSQESSPQATHPQESSSQESAPQESAPQESVPQESAPQELLIRESHLKQPDIRPAVSKLQSESKGSQASESQSIDQPFSPPLAPAAEKLDIRKVSIRSHGYFYWALSSSTKSLLSPPTDPWEFGSEQIPVEDGYLFMHKNTQNNELSTWLWKEGIWTDITKTYSSDTGNVSHPQLSSYVLTFNAKTGDIFDPSYIKYETWKARQE</sequence>
<feature type="compositionally biased region" description="Low complexity" evidence="1">
    <location>
        <begin position="256"/>
        <end position="288"/>
    </location>
</feature>
<name>A0A0C9XCM5_9AGAR</name>
<reference evidence="3" key="2">
    <citation type="submission" date="2015-01" db="EMBL/GenBank/DDBJ databases">
        <title>Evolutionary Origins and Diversification of the Mycorrhizal Mutualists.</title>
        <authorList>
            <consortium name="DOE Joint Genome Institute"/>
            <consortium name="Mycorrhizal Genomics Consortium"/>
            <person name="Kohler A."/>
            <person name="Kuo A."/>
            <person name="Nagy L.G."/>
            <person name="Floudas D."/>
            <person name="Copeland A."/>
            <person name="Barry K.W."/>
            <person name="Cichocki N."/>
            <person name="Veneault-Fourrey C."/>
            <person name="LaButti K."/>
            <person name="Lindquist E.A."/>
            <person name="Lipzen A."/>
            <person name="Lundell T."/>
            <person name="Morin E."/>
            <person name="Murat C."/>
            <person name="Riley R."/>
            <person name="Ohm R."/>
            <person name="Sun H."/>
            <person name="Tunlid A."/>
            <person name="Henrissat B."/>
            <person name="Grigoriev I.V."/>
            <person name="Hibbett D.S."/>
            <person name="Martin F."/>
        </authorList>
    </citation>
    <scope>NUCLEOTIDE SEQUENCE [LARGE SCALE GENOMIC DNA]</scope>
    <source>
        <strain evidence="3">LaAM-08-1</strain>
    </source>
</reference>
<dbReference type="Proteomes" id="UP000054477">
    <property type="component" value="Unassembled WGS sequence"/>
</dbReference>
<evidence type="ECO:0000256" key="1">
    <source>
        <dbReference type="SAM" id="MobiDB-lite"/>
    </source>
</evidence>
<dbReference type="EMBL" id="KN838815">
    <property type="protein sequence ID" value="KIJ93967.1"/>
    <property type="molecule type" value="Genomic_DNA"/>
</dbReference>
<proteinExistence type="predicted"/>
<accession>A0A0C9XCM5</accession>
<feature type="compositionally biased region" description="Polar residues" evidence="1">
    <location>
        <begin position="233"/>
        <end position="255"/>
    </location>
</feature>
<evidence type="ECO:0000313" key="3">
    <source>
        <dbReference type="Proteomes" id="UP000054477"/>
    </source>
</evidence>
<gene>
    <name evidence="2" type="ORF">K443DRAFT_134903</name>
</gene>
<protein>
    <submittedName>
        <fullName evidence="2">Uncharacterized protein</fullName>
    </submittedName>
</protein>
<organism evidence="2 3">
    <name type="scientific">Laccaria amethystina LaAM-08-1</name>
    <dbReference type="NCBI Taxonomy" id="1095629"/>
    <lineage>
        <taxon>Eukaryota</taxon>
        <taxon>Fungi</taxon>
        <taxon>Dikarya</taxon>
        <taxon>Basidiomycota</taxon>
        <taxon>Agaricomycotina</taxon>
        <taxon>Agaricomycetes</taxon>
        <taxon>Agaricomycetidae</taxon>
        <taxon>Agaricales</taxon>
        <taxon>Agaricineae</taxon>
        <taxon>Hydnangiaceae</taxon>
        <taxon>Laccaria</taxon>
    </lineage>
</organism>
<dbReference type="STRING" id="1095629.A0A0C9XCM5"/>